<keyword evidence="1 2" id="KW-0175">Coiled coil</keyword>
<accession>A0ABM4BRQ2</accession>
<evidence type="ECO:0000313" key="4">
    <source>
        <dbReference type="Proteomes" id="UP001652625"/>
    </source>
</evidence>
<sequence>MSLDRKKNVVKDAFADKILTKDQSIDNLSSSIFDIFKEDNSNSGGICLAEQSNCLTSTSSFVDPFANEIQLGYKSQSLPYIKQNGSTQSRKKTTEASPLLDPMQLKVQKELSQLQEKLAISEEKQAQLLLANSNLEEQCKMLNLKCSEVMKEMQQKKAELNIIISNKNKEITLKDEQISQLKKKMSDLFNNLDDKSGSSSKKEKTSEQRQNYEQVMLKELTDLREKCQYLQNALWQHGQCKIVLENELHNLKLHVNSSREISSVKEANNGNKNDIDLLRQQLDIYADDFKAEKAEKEKLLSENQSLKKQVALLNEEKEPLMRQLQYYEEDFRKERDKRIELLRKNNLVSSENSSAQSSFSLYPSYSEGEAQRKWKEYCCLVVEKENLTDRINELENQGITRYNGKISDQNSNYSNASFRSKTQNHPQQKLFQRSPDQYYRPDDWPNNVFGNRMGSESSFDAHHYYP</sequence>
<evidence type="ECO:0000256" key="1">
    <source>
        <dbReference type="ARBA" id="ARBA00023054"/>
    </source>
</evidence>
<feature type="region of interest" description="Disordered" evidence="3">
    <location>
        <begin position="403"/>
        <end position="442"/>
    </location>
</feature>
<evidence type="ECO:0000256" key="3">
    <source>
        <dbReference type="SAM" id="MobiDB-lite"/>
    </source>
</evidence>
<feature type="compositionally biased region" description="Basic and acidic residues" evidence="3">
    <location>
        <begin position="192"/>
        <end position="207"/>
    </location>
</feature>
<organism evidence="4 5">
    <name type="scientific">Hydra vulgaris</name>
    <name type="common">Hydra</name>
    <name type="synonym">Hydra attenuata</name>
    <dbReference type="NCBI Taxonomy" id="6087"/>
    <lineage>
        <taxon>Eukaryota</taxon>
        <taxon>Metazoa</taxon>
        <taxon>Cnidaria</taxon>
        <taxon>Hydrozoa</taxon>
        <taxon>Hydroidolina</taxon>
        <taxon>Anthoathecata</taxon>
        <taxon>Aplanulata</taxon>
        <taxon>Hydridae</taxon>
        <taxon>Hydra</taxon>
    </lineage>
</organism>
<gene>
    <name evidence="5" type="primary">LOC100203884</name>
</gene>
<dbReference type="PANTHER" id="PTHR31882">
    <property type="entry name" value="TNFAIP3-INTERACTING PROTEIN COILED COIL FAMILY MEMBER"/>
    <property type="match status" value="1"/>
</dbReference>
<feature type="region of interest" description="Disordered" evidence="3">
    <location>
        <begin position="189"/>
        <end position="210"/>
    </location>
</feature>
<keyword evidence="4" id="KW-1185">Reference proteome</keyword>
<dbReference type="GeneID" id="100203884"/>
<dbReference type="Gene3D" id="1.20.5.990">
    <property type="entry name" value="Nemo cc2-lz domain - 1d5 darpin complex"/>
    <property type="match status" value="1"/>
</dbReference>
<dbReference type="PANTHER" id="PTHR31882:SF11">
    <property type="entry name" value="HDA1 COMPLEX SUBUNIT 2"/>
    <property type="match status" value="1"/>
</dbReference>
<dbReference type="Proteomes" id="UP001652625">
    <property type="component" value="Chromosome 04"/>
</dbReference>
<feature type="coiled-coil region" evidence="2">
    <location>
        <begin position="104"/>
        <end position="184"/>
    </location>
</feature>
<reference evidence="5" key="1">
    <citation type="submission" date="2025-08" db="UniProtKB">
        <authorList>
            <consortium name="RefSeq"/>
        </authorList>
    </citation>
    <scope>IDENTIFICATION</scope>
</reference>
<proteinExistence type="predicted"/>
<evidence type="ECO:0000313" key="5">
    <source>
        <dbReference type="RefSeq" id="XP_065651829.1"/>
    </source>
</evidence>
<protein>
    <submittedName>
        <fullName evidence="5">TNFAIP3-interacting protein 3 isoform X4</fullName>
    </submittedName>
</protein>
<dbReference type="RefSeq" id="XP_065651829.1">
    <property type="nucleotide sequence ID" value="XM_065795757.1"/>
</dbReference>
<feature type="coiled-coil region" evidence="2">
    <location>
        <begin position="289"/>
        <end position="323"/>
    </location>
</feature>
<evidence type="ECO:0000256" key="2">
    <source>
        <dbReference type="SAM" id="Coils"/>
    </source>
</evidence>
<feature type="compositionally biased region" description="Polar residues" evidence="3">
    <location>
        <begin position="403"/>
        <end position="435"/>
    </location>
</feature>
<name>A0ABM4BRQ2_HYDVU</name>